<dbReference type="Pfam" id="PF01925">
    <property type="entry name" value="TauE"/>
    <property type="match status" value="1"/>
</dbReference>
<dbReference type="PANTHER" id="PTHR43483:SF3">
    <property type="entry name" value="MEMBRANE TRANSPORTER PROTEIN HI_0806-RELATED"/>
    <property type="match status" value="1"/>
</dbReference>
<evidence type="ECO:0000256" key="2">
    <source>
        <dbReference type="ARBA" id="ARBA00022692"/>
    </source>
</evidence>
<keyword evidence="5" id="KW-1003">Cell membrane</keyword>
<dbReference type="InterPro" id="IPR002781">
    <property type="entry name" value="TM_pro_TauE-like"/>
</dbReference>
<dbReference type="STRING" id="1082479.SAMN05216241_102311"/>
<feature type="transmembrane region" description="Helical" evidence="5">
    <location>
        <begin position="152"/>
        <end position="176"/>
    </location>
</feature>
<keyword evidence="3 5" id="KW-1133">Transmembrane helix</keyword>
<feature type="transmembrane region" description="Helical" evidence="5">
    <location>
        <begin position="12"/>
        <end position="42"/>
    </location>
</feature>
<dbReference type="AlphaFoldDB" id="A0A1G7NWK0"/>
<comment type="similarity">
    <text evidence="5">Belongs to the 4-toluene sulfonate uptake permease (TSUP) (TC 2.A.102) family.</text>
</comment>
<sequence>MMIETLPPLTELLVMLGALLVAGAGAGFIAGLLGIGGGIIIVPALYQVFSVLEVPADVRMHVAVGTSLATIVATGFRSARAHHRRGAVDLELLKQWLIPIIAGAVAGSVISDLVTGATLTAVFAVVALGIALQMTVVRPEARLVDRLPGQPVRSLMATVIGMIATMMGIGGGMLTVPTLRLCNYPTRNAVATASAVGFLIAVPATLGFIVAGWQTPGVPPLSLGYVNLLGFAIIAPVTVTIAPLGARVAHTIPQTALRVLFGIFLLVASGRLLYGSFVA</sequence>
<evidence type="ECO:0000256" key="1">
    <source>
        <dbReference type="ARBA" id="ARBA00004141"/>
    </source>
</evidence>
<evidence type="ECO:0000256" key="3">
    <source>
        <dbReference type="ARBA" id="ARBA00022989"/>
    </source>
</evidence>
<feature type="transmembrane region" description="Helical" evidence="5">
    <location>
        <begin position="62"/>
        <end position="79"/>
    </location>
</feature>
<proteinExistence type="inferred from homology"/>
<evidence type="ECO:0000256" key="5">
    <source>
        <dbReference type="RuleBase" id="RU363041"/>
    </source>
</evidence>
<dbReference type="EMBL" id="FNCE01000002">
    <property type="protein sequence ID" value="SDF77580.1"/>
    <property type="molecule type" value="Genomic_DNA"/>
</dbReference>
<organism evidence="6 7">
    <name type="scientific">Limimonas halophila</name>
    <dbReference type="NCBI Taxonomy" id="1082479"/>
    <lineage>
        <taxon>Bacteria</taxon>
        <taxon>Pseudomonadati</taxon>
        <taxon>Pseudomonadota</taxon>
        <taxon>Alphaproteobacteria</taxon>
        <taxon>Rhodospirillales</taxon>
        <taxon>Rhodovibrionaceae</taxon>
        <taxon>Limimonas</taxon>
    </lineage>
</organism>
<feature type="transmembrane region" description="Helical" evidence="5">
    <location>
        <begin position="100"/>
        <end position="132"/>
    </location>
</feature>
<evidence type="ECO:0000313" key="6">
    <source>
        <dbReference type="EMBL" id="SDF77580.1"/>
    </source>
</evidence>
<keyword evidence="7" id="KW-1185">Reference proteome</keyword>
<feature type="transmembrane region" description="Helical" evidence="5">
    <location>
        <begin position="225"/>
        <end position="244"/>
    </location>
</feature>
<protein>
    <recommendedName>
        <fullName evidence="5">Probable membrane transporter protein</fullName>
    </recommendedName>
</protein>
<dbReference type="GO" id="GO:0005886">
    <property type="term" value="C:plasma membrane"/>
    <property type="evidence" value="ECO:0007669"/>
    <property type="project" value="UniProtKB-SubCell"/>
</dbReference>
<keyword evidence="2 5" id="KW-0812">Transmembrane</keyword>
<name>A0A1G7NWK0_9PROT</name>
<dbReference type="PANTHER" id="PTHR43483">
    <property type="entry name" value="MEMBRANE TRANSPORTER PROTEIN HI_0806-RELATED"/>
    <property type="match status" value="1"/>
</dbReference>
<reference evidence="6 7" key="1">
    <citation type="submission" date="2016-10" db="EMBL/GenBank/DDBJ databases">
        <authorList>
            <person name="de Groot N.N."/>
        </authorList>
    </citation>
    <scope>NUCLEOTIDE SEQUENCE [LARGE SCALE GENOMIC DNA]</scope>
    <source>
        <strain evidence="6 7">DSM 25584</strain>
    </source>
</reference>
<evidence type="ECO:0000256" key="4">
    <source>
        <dbReference type="ARBA" id="ARBA00023136"/>
    </source>
</evidence>
<keyword evidence="4 5" id="KW-0472">Membrane</keyword>
<evidence type="ECO:0000313" key="7">
    <source>
        <dbReference type="Proteomes" id="UP000199415"/>
    </source>
</evidence>
<feature type="transmembrane region" description="Helical" evidence="5">
    <location>
        <begin position="188"/>
        <end position="213"/>
    </location>
</feature>
<accession>A0A1G7NWK0</accession>
<comment type="subcellular location">
    <subcellularLocation>
        <location evidence="5">Cell membrane</location>
        <topology evidence="5">Multi-pass membrane protein</topology>
    </subcellularLocation>
    <subcellularLocation>
        <location evidence="1">Membrane</location>
        <topology evidence="1">Multi-pass membrane protein</topology>
    </subcellularLocation>
</comment>
<gene>
    <name evidence="6" type="ORF">SAMN05216241_102311</name>
</gene>
<dbReference type="Proteomes" id="UP000199415">
    <property type="component" value="Unassembled WGS sequence"/>
</dbReference>
<feature type="transmembrane region" description="Helical" evidence="5">
    <location>
        <begin position="256"/>
        <end position="274"/>
    </location>
</feature>